<dbReference type="Proteomes" id="UP000826656">
    <property type="component" value="Unassembled WGS sequence"/>
</dbReference>
<proteinExistence type="predicted"/>
<name>A0ABQ7V1F8_SOLTU</name>
<comment type="caution">
    <text evidence="1">The sequence shown here is derived from an EMBL/GenBank/DDBJ whole genome shotgun (WGS) entry which is preliminary data.</text>
</comment>
<reference evidence="1 2" key="1">
    <citation type="journal article" date="2021" name="bioRxiv">
        <title>Chromosome-scale and haplotype-resolved genome assembly of a tetraploid potato cultivar.</title>
        <authorList>
            <person name="Sun H."/>
            <person name="Jiao W.-B."/>
            <person name="Krause K."/>
            <person name="Campoy J.A."/>
            <person name="Goel M."/>
            <person name="Folz-Donahue K."/>
            <person name="Kukat C."/>
            <person name="Huettel B."/>
            <person name="Schneeberger K."/>
        </authorList>
    </citation>
    <scope>NUCLEOTIDE SEQUENCE [LARGE SCALE GENOMIC DNA]</scope>
    <source>
        <strain evidence="1">SolTubOtavaFocal</strain>
        <tissue evidence="1">Leaves</tissue>
    </source>
</reference>
<organism evidence="1 2">
    <name type="scientific">Solanum tuberosum</name>
    <name type="common">Potato</name>
    <dbReference type="NCBI Taxonomy" id="4113"/>
    <lineage>
        <taxon>Eukaryota</taxon>
        <taxon>Viridiplantae</taxon>
        <taxon>Streptophyta</taxon>
        <taxon>Embryophyta</taxon>
        <taxon>Tracheophyta</taxon>
        <taxon>Spermatophyta</taxon>
        <taxon>Magnoliopsida</taxon>
        <taxon>eudicotyledons</taxon>
        <taxon>Gunneridae</taxon>
        <taxon>Pentapetalae</taxon>
        <taxon>asterids</taxon>
        <taxon>lamiids</taxon>
        <taxon>Solanales</taxon>
        <taxon>Solanaceae</taxon>
        <taxon>Solanoideae</taxon>
        <taxon>Solaneae</taxon>
        <taxon>Solanum</taxon>
    </lineage>
</organism>
<dbReference type="EMBL" id="JAIVGD010000015">
    <property type="protein sequence ID" value="KAH0757931.1"/>
    <property type="molecule type" value="Genomic_DNA"/>
</dbReference>
<sequence>MLMRFKYVPKGFTKLYNVDPRRQVLRTNVDICGALGLDLVLDDGYNQNYITPSVVAYLGLPRLPRHYSYTMEGCKVSEGVKVSFTRGEYYEKGPKRVEMVQVKNERQKIERSKGEQGGNLRVEKKRLRAVNVMNGGTRVPNKEPTFDGVMDALVGCPNIPTGVSFQAFPPKDGNLSLVDESTLVGKGCDDEEGGVSFPINSSSWCVSILNGMTNDFEPIRGHTYENTIEEVDVRDTFLYYLFTYDDAHAFEWSMLLEDEGANR</sequence>
<accession>A0ABQ7V1F8</accession>
<protein>
    <submittedName>
        <fullName evidence="1">Uncharacterized protein</fullName>
    </submittedName>
</protein>
<gene>
    <name evidence="1" type="ORF">KY290_021424</name>
</gene>
<evidence type="ECO:0000313" key="2">
    <source>
        <dbReference type="Proteomes" id="UP000826656"/>
    </source>
</evidence>
<evidence type="ECO:0000313" key="1">
    <source>
        <dbReference type="EMBL" id="KAH0757931.1"/>
    </source>
</evidence>
<keyword evidence="2" id="KW-1185">Reference proteome</keyword>